<feature type="transmembrane region" description="Helical" evidence="16">
    <location>
        <begin position="106"/>
        <end position="128"/>
    </location>
</feature>
<evidence type="ECO:0000256" key="12">
    <source>
        <dbReference type="ARBA" id="ARBA00023075"/>
    </source>
</evidence>
<evidence type="ECO:0000313" key="18">
    <source>
        <dbReference type="EMBL" id="AXP85254.1"/>
    </source>
</evidence>
<feature type="transmembrane region" description="Helical" evidence="16">
    <location>
        <begin position="265"/>
        <end position="288"/>
    </location>
</feature>
<feature type="transmembrane region" description="Helical" evidence="16">
    <location>
        <begin position="140"/>
        <end position="164"/>
    </location>
</feature>
<dbReference type="EC" id="7.1.1.2" evidence="3 16"/>
<evidence type="ECO:0000256" key="2">
    <source>
        <dbReference type="ARBA" id="ARBA00009025"/>
    </source>
</evidence>
<protein>
    <recommendedName>
        <fullName evidence="4 16">NADH-ubiquinone oxidoreductase chain 4</fullName>
        <ecNumber evidence="3 16">7.1.1.2</ecNumber>
    </recommendedName>
</protein>
<sequence>MSLCVVVFCIVLEELPILWNMRVDSCSKVFVLMSSVVLVMIMLLPMDSMNMYNTAVLSVIVVITMSMVFVLESPILFYVFFELSVIPLGILLVSHGEYPERLLASSYLYLYTFLGSIPMFVVVLYLPTPSVFELWNDVSYSIWVSIMLVALLVKLPMFSLHLWLPKAHSQSPVLGSVLLAALALKLSSYGLIRLISNLTDLFGSFVIVSIFVMSLFGMLVSSFITSLQADSKVYIAYSSVAHMGLCVCVALSGGCYAFASAVTLSVVHAIVSSGYFLMAHFWSLFYSSRSLYLIKSFGSLHRWSLVVMLLLAMGNTSTPPWFSYLSEVMFFGSVLSHTSYGYLCVVLLLLIYVMVGVYTVLLFAAVIYGVFSSTSSLHMGAMSVFSYSVFVVGCSAFLLQVLLL</sequence>
<keyword evidence="8" id="KW-1278">Translocase</keyword>
<feature type="domain" description="NADH:quinone oxidoreductase/Mrp antiporter transmembrane" evidence="17">
    <location>
        <begin position="75"/>
        <end position="345"/>
    </location>
</feature>
<comment type="similarity">
    <text evidence="2 16">Belongs to the complex I subunit 4 family.</text>
</comment>
<dbReference type="GO" id="GO:0003954">
    <property type="term" value="F:NADH dehydrogenase activity"/>
    <property type="evidence" value="ECO:0007669"/>
    <property type="project" value="TreeGrafter"/>
</dbReference>
<feature type="transmembrane region" description="Helical" evidence="16">
    <location>
        <begin position="340"/>
        <end position="371"/>
    </location>
</feature>
<dbReference type="PRINTS" id="PR01437">
    <property type="entry name" value="NUOXDRDTASE4"/>
</dbReference>
<keyword evidence="9 16" id="KW-0249">Electron transport</keyword>
<dbReference type="Pfam" id="PF00361">
    <property type="entry name" value="Proton_antipo_M"/>
    <property type="match status" value="1"/>
</dbReference>
<keyword evidence="10 16" id="KW-1133">Transmembrane helix</keyword>
<evidence type="ECO:0000256" key="5">
    <source>
        <dbReference type="ARBA" id="ARBA00022448"/>
    </source>
</evidence>
<evidence type="ECO:0000256" key="15">
    <source>
        <dbReference type="ARBA" id="ARBA00049551"/>
    </source>
</evidence>
<feature type="transmembrane region" description="Helical" evidence="16">
    <location>
        <begin position="51"/>
        <end position="69"/>
    </location>
</feature>
<keyword evidence="7 16" id="KW-0812">Transmembrane</keyword>
<gene>
    <name evidence="18" type="primary">nadh4</name>
</gene>
<feature type="transmembrane region" description="Helical" evidence="16">
    <location>
        <begin position="176"/>
        <end position="195"/>
    </location>
</feature>
<dbReference type="AlphaFoldDB" id="A0A3G1SC07"/>
<feature type="transmembrane region" description="Helical" evidence="16">
    <location>
        <begin position="236"/>
        <end position="259"/>
    </location>
</feature>
<evidence type="ECO:0000256" key="8">
    <source>
        <dbReference type="ARBA" id="ARBA00022967"/>
    </source>
</evidence>
<evidence type="ECO:0000256" key="7">
    <source>
        <dbReference type="ARBA" id="ARBA00022692"/>
    </source>
</evidence>
<comment type="catalytic activity">
    <reaction evidence="15 16">
        <text>a ubiquinone + NADH + 5 H(+)(in) = a ubiquinol + NAD(+) + 4 H(+)(out)</text>
        <dbReference type="Rhea" id="RHEA:29091"/>
        <dbReference type="Rhea" id="RHEA-COMP:9565"/>
        <dbReference type="Rhea" id="RHEA-COMP:9566"/>
        <dbReference type="ChEBI" id="CHEBI:15378"/>
        <dbReference type="ChEBI" id="CHEBI:16389"/>
        <dbReference type="ChEBI" id="CHEBI:17976"/>
        <dbReference type="ChEBI" id="CHEBI:57540"/>
        <dbReference type="ChEBI" id="CHEBI:57945"/>
        <dbReference type="EC" id="7.1.1.2"/>
    </reaction>
</comment>
<geneLocation type="mitochondrion" evidence="18"/>
<evidence type="ECO:0000256" key="14">
    <source>
        <dbReference type="ARBA" id="ARBA00023136"/>
    </source>
</evidence>
<dbReference type="GO" id="GO:0031966">
    <property type="term" value="C:mitochondrial membrane"/>
    <property type="evidence" value="ECO:0007669"/>
    <property type="project" value="UniProtKB-SubCell"/>
</dbReference>
<keyword evidence="5 16" id="KW-0813">Transport</keyword>
<dbReference type="InterPro" id="IPR001750">
    <property type="entry name" value="ND/Mrp_TM"/>
</dbReference>
<dbReference type="PANTHER" id="PTHR43507:SF20">
    <property type="entry name" value="NADH-UBIQUINONE OXIDOREDUCTASE CHAIN 4"/>
    <property type="match status" value="1"/>
</dbReference>
<proteinExistence type="inferred from homology"/>
<evidence type="ECO:0000256" key="10">
    <source>
        <dbReference type="ARBA" id="ARBA00022989"/>
    </source>
</evidence>
<comment type="function">
    <text evidence="16">Core subunit of the mitochondrial membrane respiratory chain NADH dehydrogenase (Complex I) which catalyzes electron transfer from NADH through the respiratory chain, using ubiquinone as an electron acceptor. Essential for the catalytic activity and assembly of complex I.</text>
</comment>
<dbReference type="PANTHER" id="PTHR43507">
    <property type="entry name" value="NADH-UBIQUINONE OXIDOREDUCTASE CHAIN 4"/>
    <property type="match status" value="1"/>
</dbReference>
<accession>A0A3G1SC07</accession>
<name>A0A3G1SC07_DICJA</name>
<keyword evidence="14 16" id="KW-0472">Membrane</keyword>
<evidence type="ECO:0000256" key="3">
    <source>
        <dbReference type="ARBA" id="ARBA00012944"/>
    </source>
</evidence>
<feature type="transmembrane region" description="Helical" evidence="16">
    <location>
        <begin position="75"/>
        <end position="94"/>
    </location>
</feature>
<keyword evidence="12 16" id="KW-0830">Ubiquinone</keyword>
<comment type="subcellular location">
    <subcellularLocation>
        <location evidence="1 16">Mitochondrion membrane</location>
        <topology evidence="1 16">Multi-pass membrane protein</topology>
    </subcellularLocation>
</comment>
<dbReference type="GO" id="GO:0042773">
    <property type="term" value="P:ATP synthesis coupled electron transport"/>
    <property type="evidence" value="ECO:0007669"/>
    <property type="project" value="InterPro"/>
</dbReference>
<keyword evidence="6 16" id="KW-0679">Respiratory chain</keyword>
<keyword evidence="13 16" id="KW-0496">Mitochondrion</keyword>
<dbReference type="InterPro" id="IPR003918">
    <property type="entry name" value="NADH_UbQ_OxRdtase"/>
</dbReference>
<feature type="transmembrane region" description="Helical" evidence="16">
    <location>
        <begin position="383"/>
        <end position="403"/>
    </location>
</feature>
<evidence type="ECO:0000259" key="17">
    <source>
        <dbReference type="Pfam" id="PF00361"/>
    </source>
</evidence>
<evidence type="ECO:0000256" key="16">
    <source>
        <dbReference type="RuleBase" id="RU003297"/>
    </source>
</evidence>
<dbReference type="EMBL" id="MG839535">
    <property type="protein sequence ID" value="AXP85254.1"/>
    <property type="molecule type" value="Genomic_DNA"/>
</dbReference>
<feature type="transmembrane region" description="Helical" evidence="16">
    <location>
        <begin position="201"/>
        <end position="224"/>
    </location>
</feature>
<dbReference type="GO" id="GO:0048039">
    <property type="term" value="F:ubiquinone binding"/>
    <property type="evidence" value="ECO:0007669"/>
    <property type="project" value="TreeGrafter"/>
</dbReference>
<evidence type="ECO:0000256" key="13">
    <source>
        <dbReference type="ARBA" id="ARBA00023128"/>
    </source>
</evidence>
<reference evidence="18" key="1">
    <citation type="journal article" date="2018" name="Parasitol Open">
        <title>The mitochondrial genomes of the mesozoans Intoshia linei, Dicyema sp. and Dicyema japonicum.</title>
        <authorList>
            <person name="Robertson H.E."/>
            <person name="Schiffer P.H."/>
            <person name="Telford M.J."/>
        </authorList>
    </citation>
    <scope>NUCLEOTIDE SEQUENCE</scope>
</reference>
<evidence type="ECO:0000256" key="6">
    <source>
        <dbReference type="ARBA" id="ARBA00022660"/>
    </source>
</evidence>
<feature type="transmembrane region" description="Helical" evidence="16">
    <location>
        <begin position="300"/>
        <end position="320"/>
    </location>
</feature>
<dbReference type="GO" id="GO:0008137">
    <property type="term" value="F:NADH dehydrogenase (ubiquinone) activity"/>
    <property type="evidence" value="ECO:0007669"/>
    <property type="project" value="UniProtKB-UniRule"/>
</dbReference>
<evidence type="ECO:0000256" key="1">
    <source>
        <dbReference type="ARBA" id="ARBA00004225"/>
    </source>
</evidence>
<evidence type="ECO:0000256" key="9">
    <source>
        <dbReference type="ARBA" id="ARBA00022982"/>
    </source>
</evidence>
<keyword evidence="11 16" id="KW-0520">NAD</keyword>
<evidence type="ECO:0000256" key="11">
    <source>
        <dbReference type="ARBA" id="ARBA00023027"/>
    </source>
</evidence>
<organism evidence="18">
    <name type="scientific">Dicyema japonicum</name>
    <name type="common">Dicyemid mesozoan</name>
    <dbReference type="NCBI Taxonomy" id="399803"/>
    <lineage>
        <taxon>Eukaryota</taxon>
        <taxon>Metazoa</taxon>
        <taxon>Spiralia</taxon>
        <taxon>Lophotrochozoa</taxon>
        <taxon>Mesozoa</taxon>
        <taxon>Dicyemida</taxon>
        <taxon>Rhombozoa</taxon>
        <taxon>Dicyemidae</taxon>
        <taxon>Dicyema</taxon>
    </lineage>
</organism>
<dbReference type="GO" id="GO:0015990">
    <property type="term" value="P:electron transport coupled proton transport"/>
    <property type="evidence" value="ECO:0007669"/>
    <property type="project" value="TreeGrafter"/>
</dbReference>
<evidence type="ECO:0000256" key="4">
    <source>
        <dbReference type="ARBA" id="ARBA00021006"/>
    </source>
</evidence>
<feature type="transmembrane region" description="Helical" evidence="16">
    <location>
        <begin position="27"/>
        <end position="44"/>
    </location>
</feature>